<dbReference type="EMBL" id="LAZR01036245">
    <property type="protein sequence ID" value="KKL25358.1"/>
    <property type="molecule type" value="Genomic_DNA"/>
</dbReference>
<protein>
    <submittedName>
        <fullName evidence="2">Uncharacterized protein</fullName>
    </submittedName>
</protein>
<reference evidence="2" key="1">
    <citation type="journal article" date="2015" name="Nature">
        <title>Complex archaea that bridge the gap between prokaryotes and eukaryotes.</title>
        <authorList>
            <person name="Spang A."/>
            <person name="Saw J.H."/>
            <person name="Jorgensen S.L."/>
            <person name="Zaremba-Niedzwiedzka K."/>
            <person name="Martijn J."/>
            <person name="Lind A.E."/>
            <person name="van Eijk R."/>
            <person name="Schleper C."/>
            <person name="Guy L."/>
            <person name="Ettema T.J."/>
        </authorList>
    </citation>
    <scope>NUCLEOTIDE SEQUENCE</scope>
</reference>
<sequence length="156" mass="18040">MSCKICGRNNCTESFHSLEEQNRHEDPEKYYESIIQAENEGLKKGIRKALNEIGKPSIGYPSPIANAYDILNKLFNPCQEAGKKMSEFQQPLYDLIHKAHNVILLESELQHIEDTVLEMYKFKAITKALKRLFELEGRPPLNEGEDQYIKDLLKNE</sequence>
<accession>A0A0F9ENB3</accession>
<evidence type="ECO:0000313" key="2">
    <source>
        <dbReference type="EMBL" id="KKL25358.1"/>
    </source>
</evidence>
<gene>
    <name evidence="2" type="ORF">LCGC14_2406150</name>
    <name evidence="1" type="ORF">LCGC14_2870970</name>
</gene>
<organism evidence="2">
    <name type="scientific">marine sediment metagenome</name>
    <dbReference type="NCBI Taxonomy" id="412755"/>
    <lineage>
        <taxon>unclassified sequences</taxon>
        <taxon>metagenomes</taxon>
        <taxon>ecological metagenomes</taxon>
    </lineage>
</organism>
<evidence type="ECO:0000313" key="1">
    <source>
        <dbReference type="EMBL" id="KKK75711.1"/>
    </source>
</evidence>
<dbReference type="EMBL" id="LAZR01055738">
    <property type="protein sequence ID" value="KKK75711.1"/>
    <property type="molecule type" value="Genomic_DNA"/>
</dbReference>
<name>A0A0F9ENB3_9ZZZZ</name>
<comment type="caution">
    <text evidence="2">The sequence shown here is derived from an EMBL/GenBank/DDBJ whole genome shotgun (WGS) entry which is preliminary data.</text>
</comment>
<proteinExistence type="predicted"/>
<dbReference type="AlphaFoldDB" id="A0A0F9ENB3"/>